<dbReference type="Proteomes" id="UP001472866">
    <property type="component" value="Chromosome 01"/>
</dbReference>
<dbReference type="PANTHER" id="PTHR22897">
    <property type="entry name" value="QUIESCIN Q6-RELATED SULFHYDRYL OXIDASE"/>
    <property type="match status" value="1"/>
</dbReference>
<evidence type="ECO:0000256" key="2">
    <source>
        <dbReference type="SAM" id="SignalP"/>
    </source>
</evidence>
<protein>
    <submittedName>
        <fullName evidence="4">Thioredoxin domain-containing protein</fullName>
    </submittedName>
</protein>
<dbReference type="SUPFAM" id="SSF52833">
    <property type="entry name" value="Thioredoxin-like"/>
    <property type="match status" value="1"/>
</dbReference>
<name>A0AAX4NYN6_9CHLO</name>
<dbReference type="Gene3D" id="3.40.30.10">
    <property type="entry name" value="Glutaredoxin"/>
    <property type="match status" value="1"/>
</dbReference>
<dbReference type="PANTHER" id="PTHR22897:SF8">
    <property type="entry name" value="SULFHYDRYL OXIDASE"/>
    <property type="match status" value="1"/>
</dbReference>
<feature type="signal peptide" evidence="2">
    <location>
        <begin position="1"/>
        <end position="29"/>
    </location>
</feature>
<dbReference type="GO" id="GO:0000139">
    <property type="term" value="C:Golgi membrane"/>
    <property type="evidence" value="ECO:0007669"/>
    <property type="project" value="TreeGrafter"/>
</dbReference>
<gene>
    <name evidence="4" type="ORF">HKI87_01g07550</name>
</gene>
<feature type="domain" description="Thioredoxin" evidence="3">
    <location>
        <begin position="27"/>
        <end position="199"/>
    </location>
</feature>
<dbReference type="CDD" id="cd02961">
    <property type="entry name" value="PDI_a_family"/>
    <property type="match status" value="1"/>
</dbReference>
<dbReference type="PROSITE" id="PS00194">
    <property type="entry name" value="THIOREDOXIN_1"/>
    <property type="match status" value="1"/>
</dbReference>
<dbReference type="AlphaFoldDB" id="A0AAX4NYN6"/>
<dbReference type="InterPro" id="IPR039798">
    <property type="entry name" value="Sulfhydryl_oxidase"/>
</dbReference>
<dbReference type="EMBL" id="CP151501">
    <property type="protein sequence ID" value="WZN59230.1"/>
    <property type="molecule type" value="Genomic_DNA"/>
</dbReference>
<proteinExistence type="predicted"/>
<dbReference type="GO" id="GO:0005615">
    <property type="term" value="C:extracellular space"/>
    <property type="evidence" value="ECO:0007669"/>
    <property type="project" value="TreeGrafter"/>
</dbReference>
<keyword evidence="1" id="KW-0175">Coiled coil</keyword>
<feature type="coiled-coil region" evidence="1">
    <location>
        <begin position="294"/>
        <end position="321"/>
    </location>
</feature>
<dbReference type="PROSITE" id="PS51257">
    <property type="entry name" value="PROKAR_LIPOPROTEIN"/>
    <property type="match status" value="1"/>
</dbReference>
<dbReference type="InterPro" id="IPR013766">
    <property type="entry name" value="Thioredoxin_domain"/>
</dbReference>
<dbReference type="Pfam" id="PF00085">
    <property type="entry name" value="Thioredoxin"/>
    <property type="match status" value="1"/>
</dbReference>
<dbReference type="GO" id="GO:0003756">
    <property type="term" value="F:protein disulfide isomerase activity"/>
    <property type="evidence" value="ECO:0007669"/>
    <property type="project" value="TreeGrafter"/>
</dbReference>
<evidence type="ECO:0000313" key="4">
    <source>
        <dbReference type="EMBL" id="WZN59230.1"/>
    </source>
</evidence>
<dbReference type="PROSITE" id="PS51352">
    <property type="entry name" value="THIOREDOXIN_2"/>
    <property type="match status" value="1"/>
</dbReference>
<keyword evidence="5" id="KW-1185">Reference proteome</keyword>
<dbReference type="InterPro" id="IPR017937">
    <property type="entry name" value="Thioredoxin_CS"/>
</dbReference>
<evidence type="ECO:0000313" key="5">
    <source>
        <dbReference type="Proteomes" id="UP001472866"/>
    </source>
</evidence>
<dbReference type="GO" id="GO:0006457">
    <property type="term" value="P:protein folding"/>
    <property type="evidence" value="ECO:0007669"/>
    <property type="project" value="TreeGrafter"/>
</dbReference>
<reference evidence="4 5" key="1">
    <citation type="submission" date="2024-03" db="EMBL/GenBank/DDBJ databases">
        <title>Complete genome sequence of the green alga Chloropicon roscoffensis RCC1871.</title>
        <authorList>
            <person name="Lemieux C."/>
            <person name="Pombert J.-F."/>
            <person name="Otis C."/>
            <person name="Turmel M."/>
        </authorList>
    </citation>
    <scope>NUCLEOTIDE SEQUENCE [LARGE SCALE GENOMIC DNA]</scope>
    <source>
        <strain evidence="4 5">RCC1871</strain>
    </source>
</reference>
<feature type="chain" id="PRO_5043511760" evidence="2">
    <location>
        <begin position="30"/>
        <end position="324"/>
    </location>
</feature>
<dbReference type="InterPro" id="IPR036249">
    <property type="entry name" value="Thioredoxin-like_sf"/>
</dbReference>
<dbReference type="GO" id="GO:0016971">
    <property type="term" value="F:flavin-dependent sulfhydryl oxidase activity"/>
    <property type="evidence" value="ECO:0007669"/>
    <property type="project" value="InterPro"/>
</dbReference>
<keyword evidence="2" id="KW-0732">Signal</keyword>
<evidence type="ECO:0000256" key="1">
    <source>
        <dbReference type="SAM" id="Coils"/>
    </source>
</evidence>
<organism evidence="4 5">
    <name type="scientific">Chloropicon roscoffensis</name>
    <dbReference type="NCBI Taxonomy" id="1461544"/>
    <lineage>
        <taxon>Eukaryota</taxon>
        <taxon>Viridiplantae</taxon>
        <taxon>Chlorophyta</taxon>
        <taxon>Chloropicophyceae</taxon>
        <taxon>Chloropicales</taxon>
        <taxon>Chloropicaceae</taxon>
        <taxon>Chloropicon</taxon>
    </lineage>
</organism>
<evidence type="ECO:0000259" key="3">
    <source>
        <dbReference type="PROSITE" id="PS51352"/>
    </source>
</evidence>
<sequence length="324" mass="37326">MKRMVMGAGRARWALVLALAVSCAFVVQAYLPTDDIEMPELDPETYEGPVLQALGKEEDDDFSAIYTGVLDKLEEDDILVIDFYQTWCPACRAWMPHYERAAKYYLASTEDKPRVHFAKASCGDENKMLCWAYGLKGFPNFVAGTVNQHKHKLNTFDAETFPQAVPEDRVAKAKTKLRSFMGSDLEDLNARCFLDKFQRRVLQEKYLNRIGLGHLGLVVKGPQEDVSDLGIPEKCTNPERQKKIAELRIQAKMEAAIEKRWNKQDKDALWYKIVKPIQLKLNGLLDQSGYEYRIMWVEDRYNAFEADLEELAKRKKREEGRTEL</sequence>
<accession>A0AAX4NYN6</accession>